<dbReference type="EMBL" id="CM029039">
    <property type="protein sequence ID" value="KAG2642723.1"/>
    <property type="molecule type" value="Genomic_DNA"/>
</dbReference>
<protein>
    <submittedName>
        <fullName evidence="2">Uncharacterized protein</fullName>
    </submittedName>
</protein>
<dbReference type="AlphaFoldDB" id="A0A8T0WDH2"/>
<gene>
    <name evidence="2" type="ORF">PVAP13_2KG207782</name>
</gene>
<evidence type="ECO:0000313" key="2">
    <source>
        <dbReference type="EMBL" id="KAG2642723.1"/>
    </source>
</evidence>
<comment type="caution">
    <text evidence="2">The sequence shown here is derived from an EMBL/GenBank/DDBJ whole genome shotgun (WGS) entry which is preliminary data.</text>
</comment>
<keyword evidence="3" id="KW-1185">Reference proteome</keyword>
<sequence length="152" mass="15422">MDFDTICSNAEADGGSKGDARQARSRPGGGKDGGRGGRRSGRKGSSSRPLSLAVTSASSCGTLTLWSPSSTPARSRGGWGEGGRGCWARALLHQVLGFEVTPVLELRVALTSTDCTVEMLSCRIDARPAGQACPCPGGAVAEGLPFLGSAVA</sequence>
<accession>A0A8T0WDH2</accession>
<name>A0A8T0WDH2_PANVG</name>
<proteinExistence type="predicted"/>
<organism evidence="2 3">
    <name type="scientific">Panicum virgatum</name>
    <name type="common">Blackwell switchgrass</name>
    <dbReference type="NCBI Taxonomy" id="38727"/>
    <lineage>
        <taxon>Eukaryota</taxon>
        <taxon>Viridiplantae</taxon>
        <taxon>Streptophyta</taxon>
        <taxon>Embryophyta</taxon>
        <taxon>Tracheophyta</taxon>
        <taxon>Spermatophyta</taxon>
        <taxon>Magnoliopsida</taxon>
        <taxon>Liliopsida</taxon>
        <taxon>Poales</taxon>
        <taxon>Poaceae</taxon>
        <taxon>PACMAD clade</taxon>
        <taxon>Panicoideae</taxon>
        <taxon>Panicodae</taxon>
        <taxon>Paniceae</taxon>
        <taxon>Panicinae</taxon>
        <taxon>Panicum</taxon>
        <taxon>Panicum sect. Hiantes</taxon>
    </lineage>
</organism>
<reference evidence="2" key="1">
    <citation type="submission" date="2020-05" db="EMBL/GenBank/DDBJ databases">
        <title>WGS assembly of Panicum virgatum.</title>
        <authorList>
            <person name="Lovell J.T."/>
            <person name="Jenkins J."/>
            <person name="Shu S."/>
            <person name="Juenger T.E."/>
            <person name="Schmutz J."/>
        </authorList>
    </citation>
    <scope>NUCLEOTIDE SEQUENCE</scope>
    <source>
        <strain evidence="2">AP13</strain>
    </source>
</reference>
<feature type="region of interest" description="Disordered" evidence="1">
    <location>
        <begin position="1"/>
        <end position="53"/>
    </location>
</feature>
<evidence type="ECO:0000313" key="3">
    <source>
        <dbReference type="Proteomes" id="UP000823388"/>
    </source>
</evidence>
<evidence type="ECO:0000256" key="1">
    <source>
        <dbReference type="SAM" id="MobiDB-lite"/>
    </source>
</evidence>
<dbReference type="Proteomes" id="UP000823388">
    <property type="component" value="Chromosome 2K"/>
</dbReference>